<dbReference type="SUPFAM" id="SSF89550">
    <property type="entry name" value="PHP domain-like"/>
    <property type="match status" value="1"/>
</dbReference>
<dbReference type="OrthoDB" id="9804333at2"/>
<dbReference type="PANTHER" id="PTHR42924:SF3">
    <property type="entry name" value="POLYMERASE_HISTIDINOL PHOSPHATASE N-TERMINAL DOMAIN-CONTAINING PROTEIN"/>
    <property type="match status" value="1"/>
</dbReference>
<protein>
    <recommendedName>
        <fullName evidence="1">Polymerase/histidinol phosphatase N-terminal domain-containing protein</fullName>
    </recommendedName>
</protein>
<proteinExistence type="predicted"/>
<comment type="caution">
    <text evidence="2">The sequence shown here is derived from an EMBL/GenBank/DDBJ whole genome shotgun (WGS) entry which is preliminary data.</text>
</comment>
<evidence type="ECO:0000259" key="1">
    <source>
        <dbReference type="SMART" id="SM00481"/>
    </source>
</evidence>
<dbReference type="InterPro" id="IPR004013">
    <property type="entry name" value="PHP_dom"/>
</dbReference>
<name>A0A1Y1RTB8_9SPIO</name>
<evidence type="ECO:0000313" key="3">
    <source>
        <dbReference type="Proteomes" id="UP000192343"/>
    </source>
</evidence>
<sequence length="277" mass="30697">MIDLHLHSTASDGRLSPTDLIRKGAEEADSILALTDHDTLSGLQEFTLAAAELGVTALTGVELSAEFSHGELHLLGYNFDPARLEAVGLLARIREAREERNRRIFRSMTADALPVDYHEWREAIPGPSPGRPHIADYFIQKGIAGSRREAFDRFLSEGRPYYLPRENPPLHECVNAIRSAGGIPVVAHPWSLKISFSTLLELIPQWKEIGIMGMEIIHPSVNRDQSSRLGLLARDNGLVCSGGSDFHGVPEDRRFFGKTSWGKKIPRDLSLLVHLGL</sequence>
<organism evidence="2 3">
    <name type="scientific">Marispirochaeta aestuarii</name>
    <dbReference type="NCBI Taxonomy" id="1963862"/>
    <lineage>
        <taxon>Bacteria</taxon>
        <taxon>Pseudomonadati</taxon>
        <taxon>Spirochaetota</taxon>
        <taxon>Spirochaetia</taxon>
        <taxon>Spirochaetales</taxon>
        <taxon>Spirochaetaceae</taxon>
        <taxon>Marispirochaeta</taxon>
    </lineage>
</organism>
<dbReference type="InterPro" id="IPR016195">
    <property type="entry name" value="Pol/histidinol_Pase-like"/>
</dbReference>
<dbReference type="STRING" id="1963862.B4O97_17950"/>
<dbReference type="InterPro" id="IPR003141">
    <property type="entry name" value="Pol/His_phosphatase_N"/>
</dbReference>
<dbReference type="AlphaFoldDB" id="A0A1Y1RTB8"/>
<dbReference type="PANTHER" id="PTHR42924">
    <property type="entry name" value="EXONUCLEASE"/>
    <property type="match status" value="1"/>
</dbReference>
<dbReference type="GO" id="GO:0035312">
    <property type="term" value="F:5'-3' DNA exonuclease activity"/>
    <property type="evidence" value="ECO:0007669"/>
    <property type="project" value="TreeGrafter"/>
</dbReference>
<feature type="domain" description="Polymerase/histidinol phosphatase N-terminal" evidence="1">
    <location>
        <begin position="2"/>
        <end position="67"/>
    </location>
</feature>
<dbReference type="EMBL" id="MWQY01000030">
    <property type="protein sequence ID" value="ORC30670.1"/>
    <property type="molecule type" value="Genomic_DNA"/>
</dbReference>
<dbReference type="Gene3D" id="3.20.20.140">
    <property type="entry name" value="Metal-dependent hydrolases"/>
    <property type="match status" value="1"/>
</dbReference>
<reference evidence="2 3" key="1">
    <citation type="submission" date="2017-03" db="EMBL/GenBank/DDBJ databases">
        <title>Draft Genome sequence of Marispirochaeta sp. strain JC444.</title>
        <authorList>
            <person name="Shivani Y."/>
            <person name="Subhash Y."/>
            <person name="Sasikala C."/>
            <person name="Ramana C."/>
        </authorList>
    </citation>
    <scope>NUCLEOTIDE SEQUENCE [LARGE SCALE GENOMIC DNA]</scope>
    <source>
        <strain evidence="2 3">JC444</strain>
    </source>
</reference>
<dbReference type="Gene3D" id="1.10.150.650">
    <property type="match status" value="1"/>
</dbReference>
<keyword evidence="3" id="KW-1185">Reference proteome</keyword>
<dbReference type="Pfam" id="PF02811">
    <property type="entry name" value="PHP"/>
    <property type="match status" value="1"/>
</dbReference>
<dbReference type="InterPro" id="IPR052018">
    <property type="entry name" value="PHP_domain"/>
</dbReference>
<gene>
    <name evidence="2" type="ORF">B4O97_17950</name>
</gene>
<dbReference type="CDD" id="cd07438">
    <property type="entry name" value="PHP_HisPPase_AMP"/>
    <property type="match status" value="1"/>
</dbReference>
<dbReference type="RefSeq" id="WP_083052899.1">
    <property type="nucleotide sequence ID" value="NZ_MWQY01000030.1"/>
</dbReference>
<dbReference type="Proteomes" id="UP000192343">
    <property type="component" value="Unassembled WGS sequence"/>
</dbReference>
<accession>A0A1Y1RTB8</accession>
<dbReference type="GO" id="GO:0004534">
    <property type="term" value="F:5'-3' RNA exonuclease activity"/>
    <property type="evidence" value="ECO:0007669"/>
    <property type="project" value="TreeGrafter"/>
</dbReference>
<dbReference type="SMART" id="SM00481">
    <property type="entry name" value="POLIIIAc"/>
    <property type="match status" value="1"/>
</dbReference>
<evidence type="ECO:0000313" key="2">
    <source>
        <dbReference type="EMBL" id="ORC30670.1"/>
    </source>
</evidence>